<comment type="caution">
    <text evidence="3">The sequence shown here is derived from an EMBL/GenBank/DDBJ whole genome shotgun (WGS) entry which is preliminary data.</text>
</comment>
<protein>
    <submittedName>
        <fullName evidence="3">Peptide/nickel transport system substrate-binding protein</fullName>
    </submittedName>
</protein>
<reference evidence="3 4" key="1">
    <citation type="submission" date="2020-07" db="EMBL/GenBank/DDBJ databases">
        <title>Sequencing the genomes of 1000 actinobacteria strains.</title>
        <authorList>
            <person name="Klenk H.-P."/>
        </authorList>
    </citation>
    <scope>NUCLEOTIDE SEQUENCE [LARGE SCALE GENOMIC DNA]</scope>
    <source>
        <strain evidence="3 4">DSM 26487</strain>
    </source>
</reference>
<feature type="signal peptide" evidence="1">
    <location>
        <begin position="1"/>
        <end position="28"/>
    </location>
</feature>
<keyword evidence="1" id="KW-0732">Signal</keyword>
<evidence type="ECO:0000313" key="3">
    <source>
        <dbReference type="EMBL" id="NYI76929.1"/>
    </source>
</evidence>
<dbReference type="Proteomes" id="UP000564496">
    <property type="component" value="Unassembled WGS sequence"/>
</dbReference>
<dbReference type="GO" id="GO:1904680">
    <property type="term" value="F:peptide transmembrane transporter activity"/>
    <property type="evidence" value="ECO:0007669"/>
    <property type="project" value="TreeGrafter"/>
</dbReference>
<gene>
    <name evidence="3" type="ORF">BJ988_001577</name>
</gene>
<dbReference type="GO" id="GO:0015833">
    <property type="term" value="P:peptide transport"/>
    <property type="evidence" value="ECO:0007669"/>
    <property type="project" value="TreeGrafter"/>
</dbReference>
<dbReference type="SUPFAM" id="SSF53850">
    <property type="entry name" value="Periplasmic binding protein-like II"/>
    <property type="match status" value="1"/>
</dbReference>
<dbReference type="Gene3D" id="3.10.105.10">
    <property type="entry name" value="Dipeptide-binding Protein, Domain 3"/>
    <property type="match status" value="1"/>
</dbReference>
<dbReference type="PROSITE" id="PS51257">
    <property type="entry name" value="PROKAR_LIPOPROTEIN"/>
    <property type="match status" value="1"/>
</dbReference>
<evidence type="ECO:0000259" key="2">
    <source>
        <dbReference type="Pfam" id="PF00496"/>
    </source>
</evidence>
<dbReference type="Pfam" id="PF00496">
    <property type="entry name" value="SBP_bac_5"/>
    <property type="match status" value="1"/>
</dbReference>
<dbReference type="GO" id="GO:0043190">
    <property type="term" value="C:ATP-binding cassette (ABC) transporter complex"/>
    <property type="evidence" value="ECO:0007669"/>
    <property type="project" value="InterPro"/>
</dbReference>
<dbReference type="RefSeq" id="WP_179657528.1">
    <property type="nucleotide sequence ID" value="NZ_JACBZR010000001.1"/>
</dbReference>
<dbReference type="Gene3D" id="3.40.190.10">
    <property type="entry name" value="Periplasmic binding protein-like II"/>
    <property type="match status" value="1"/>
</dbReference>
<organism evidence="3 4">
    <name type="scientific">Nocardioides panzhihuensis</name>
    <dbReference type="NCBI Taxonomy" id="860243"/>
    <lineage>
        <taxon>Bacteria</taxon>
        <taxon>Bacillati</taxon>
        <taxon>Actinomycetota</taxon>
        <taxon>Actinomycetes</taxon>
        <taxon>Propionibacteriales</taxon>
        <taxon>Nocardioidaceae</taxon>
        <taxon>Nocardioides</taxon>
    </lineage>
</organism>
<proteinExistence type="predicted"/>
<dbReference type="InterPro" id="IPR000914">
    <property type="entry name" value="SBP_5_dom"/>
</dbReference>
<name>A0A7Z0DKD5_9ACTN</name>
<evidence type="ECO:0000256" key="1">
    <source>
        <dbReference type="SAM" id="SignalP"/>
    </source>
</evidence>
<dbReference type="GO" id="GO:0042597">
    <property type="term" value="C:periplasmic space"/>
    <property type="evidence" value="ECO:0007669"/>
    <property type="project" value="UniProtKB-ARBA"/>
</dbReference>
<sequence>MKPHRSRSALLRPAALALTLSLATAGLAACGSGSGGSEAKAYADGQTFTMALAADPGALDPQGGVGGTLLQLTRFAYDSLVSVDAEGEVSSQLAEKWSVDGTTVTFDIKEAVTCSDGTEFTAQTVADNISYVEDPKNQSPFLGVFIPAGATAKASGQTVTVTLAAPAPFVLASFANLPMVCDSGLKDRASLKAGTAGTGPYTLTEAVPGDRYVYEVREGYAWGPDGAKTSAKGTPATIEAKVVGNSTTAANQLLSGDLNSASIPGQEAARLDAAKVSRVDAQAVVGEQWYNHAEGHPTADPAVRAALTQALDLAELQKVITAGQGGPATQLAVVAPAGCTGSSVEGNVPDNDVAAAEKALDEAGWTAGADGVRTKDGKPLAVTVLHDSSIGAAGTAAAELAVAAWKKVGVDATAKSLDQTAIQTAIFGTGDWDVAWVPINVQTPDQIVPFLSGPGPAEGGNNFAGIANPDYDAAVKTAMSKNGAEGCADWLAAEASLFEAHDVVPFANNLLPFFSQGAELEIVGNVVPTSIRMLG</sequence>
<dbReference type="InterPro" id="IPR030678">
    <property type="entry name" value="Peptide/Ni-bd"/>
</dbReference>
<dbReference type="InterPro" id="IPR039424">
    <property type="entry name" value="SBP_5"/>
</dbReference>
<dbReference type="CDD" id="cd00995">
    <property type="entry name" value="PBP2_NikA_DppA_OppA_like"/>
    <property type="match status" value="1"/>
</dbReference>
<feature type="chain" id="PRO_5031270632" evidence="1">
    <location>
        <begin position="29"/>
        <end position="535"/>
    </location>
</feature>
<keyword evidence="4" id="KW-1185">Reference proteome</keyword>
<dbReference type="AlphaFoldDB" id="A0A7Z0DKD5"/>
<accession>A0A7Z0DKD5</accession>
<feature type="domain" description="Solute-binding protein family 5" evidence="2">
    <location>
        <begin position="89"/>
        <end position="445"/>
    </location>
</feature>
<evidence type="ECO:0000313" key="4">
    <source>
        <dbReference type="Proteomes" id="UP000564496"/>
    </source>
</evidence>
<dbReference type="PIRSF" id="PIRSF002741">
    <property type="entry name" value="MppA"/>
    <property type="match status" value="1"/>
</dbReference>
<dbReference type="PANTHER" id="PTHR30290">
    <property type="entry name" value="PERIPLASMIC BINDING COMPONENT OF ABC TRANSPORTER"/>
    <property type="match status" value="1"/>
</dbReference>
<dbReference type="EMBL" id="JACBZR010000001">
    <property type="protein sequence ID" value="NYI76929.1"/>
    <property type="molecule type" value="Genomic_DNA"/>
</dbReference>